<protein>
    <submittedName>
        <fullName evidence="2">Uncharacterized protein</fullName>
    </submittedName>
</protein>
<organism evidence="2 3">
    <name type="scientific">Meloidogyne graminicola</name>
    <dbReference type="NCBI Taxonomy" id="189291"/>
    <lineage>
        <taxon>Eukaryota</taxon>
        <taxon>Metazoa</taxon>
        <taxon>Ecdysozoa</taxon>
        <taxon>Nematoda</taxon>
        <taxon>Chromadorea</taxon>
        <taxon>Rhabditida</taxon>
        <taxon>Tylenchina</taxon>
        <taxon>Tylenchomorpha</taxon>
        <taxon>Tylenchoidea</taxon>
        <taxon>Meloidogynidae</taxon>
        <taxon>Meloidogyninae</taxon>
        <taxon>Meloidogyne</taxon>
    </lineage>
</organism>
<evidence type="ECO:0000313" key="2">
    <source>
        <dbReference type="EMBL" id="KAF7627147.1"/>
    </source>
</evidence>
<gene>
    <name evidence="2" type="ORF">Mgra_00009576</name>
</gene>
<feature type="transmembrane region" description="Helical" evidence="1">
    <location>
        <begin position="6"/>
        <end position="22"/>
    </location>
</feature>
<proteinExistence type="predicted"/>
<accession>A0A8S9Z910</accession>
<dbReference type="Proteomes" id="UP000605970">
    <property type="component" value="Unassembled WGS sequence"/>
</dbReference>
<keyword evidence="1" id="KW-0472">Membrane</keyword>
<evidence type="ECO:0000256" key="1">
    <source>
        <dbReference type="SAM" id="Phobius"/>
    </source>
</evidence>
<sequence>MDALLKVLIWYYLNYLCWFYIVKRSTSILKIFNVTSYQLLDIFVIKINFLTHKNTGSSSSENSCVRSIVVV</sequence>
<name>A0A8S9Z910_9BILA</name>
<keyword evidence="1" id="KW-1133">Transmembrane helix</keyword>
<dbReference type="AlphaFoldDB" id="A0A8S9Z910"/>
<keyword evidence="1" id="KW-0812">Transmembrane</keyword>
<dbReference type="EMBL" id="JABEBT010000165">
    <property type="protein sequence ID" value="KAF7627147.1"/>
    <property type="molecule type" value="Genomic_DNA"/>
</dbReference>
<comment type="caution">
    <text evidence="2">The sequence shown here is derived from an EMBL/GenBank/DDBJ whole genome shotgun (WGS) entry which is preliminary data.</text>
</comment>
<keyword evidence="3" id="KW-1185">Reference proteome</keyword>
<reference evidence="2" key="1">
    <citation type="journal article" date="2020" name="Ecol. Evol.">
        <title>Genome structure and content of the rice root-knot nematode (Meloidogyne graminicola).</title>
        <authorList>
            <person name="Phan N.T."/>
            <person name="Danchin E.G.J."/>
            <person name="Klopp C."/>
            <person name="Perfus-Barbeoch L."/>
            <person name="Kozlowski D.K."/>
            <person name="Koutsovoulos G.D."/>
            <person name="Lopez-Roques C."/>
            <person name="Bouchez O."/>
            <person name="Zahm M."/>
            <person name="Besnard G."/>
            <person name="Bellafiore S."/>
        </authorList>
    </citation>
    <scope>NUCLEOTIDE SEQUENCE</scope>
    <source>
        <strain evidence="2">VN-18</strain>
    </source>
</reference>
<evidence type="ECO:0000313" key="3">
    <source>
        <dbReference type="Proteomes" id="UP000605970"/>
    </source>
</evidence>